<evidence type="ECO:0000256" key="5">
    <source>
        <dbReference type="ARBA" id="ARBA00022729"/>
    </source>
</evidence>
<accession>A0A1F6TTL0</accession>
<comment type="similarity">
    <text evidence="2">Belongs to the OmpP1/FadL family.</text>
</comment>
<evidence type="ECO:0008006" key="10">
    <source>
        <dbReference type="Google" id="ProtNLM"/>
    </source>
</evidence>
<proteinExistence type="inferred from homology"/>
<evidence type="ECO:0000256" key="6">
    <source>
        <dbReference type="ARBA" id="ARBA00023136"/>
    </source>
</evidence>
<keyword evidence="4" id="KW-0812">Transmembrane</keyword>
<evidence type="ECO:0000256" key="7">
    <source>
        <dbReference type="ARBA" id="ARBA00023237"/>
    </source>
</evidence>
<name>A0A1F6TTL0_9PROT</name>
<dbReference type="GO" id="GO:0015483">
    <property type="term" value="F:long-chain fatty acid transporting porin activity"/>
    <property type="evidence" value="ECO:0007669"/>
    <property type="project" value="TreeGrafter"/>
</dbReference>
<organism evidence="8 9">
    <name type="scientific">Candidatus Muproteobacteria bacterium RBG_16_65_34</name>
    <dbReference type="NCBI Taxonomy" id="1817760"/>
    <lineage>
        <taxon>Bacteria</taxon>
        <taxon>Pseudomonadati</taxon>
        <taxon>Pseudomonadota</taxon>
        <taxon>Candidatus Muproteobacteria</taxon>
    </lineage>
</organism>
<evidence type="ECO:0000256" key="1">
    <source>
        <dbReference type="ARBA" id="ARBA00004571"/>
    </source>
</evidence>
<keyword evidence="7" id="KW-0998">Cell outer membrane</keyword>
<feature type="non-terminal residue" evidence="8">
    <location>
        <position position="381"/>
    </location>
</feature>
<sequence>MPARADEYHYNNVLIGDRASGMGGAYTAISDDPTGLYYNPAGIVYAHGNNLSASVNAFHSSTTTYKKALGGNDWKRESSTLLPNFFGVVQPLGGGMVGFSYAVPDSTLEDQDQTFTGLPSSLPGVTITRYVINFNNKDSTYNLGPSYAIKLSDNLSVGGTLYYHYRERETINNQLINLDTGQYQWSNTYYQTDEKGVRPILGLTWSPADRLALGLTLTTVYIRESKTTSQVTLKDITYDGNTVSRTVIQSTDKRDFPLSATVGAAWFASDKLLVSGDLAYHGKSEDVFVGKKEAVWNWALGAEYYMSANWAVRAGLFSNLANTPTVKSGGTNQPEHIDLYGGSASLSYFTGNAATTFGLSYSQGSGKTQLFGNDTSIQDTD</sequence>
<gene>
    <name evidence="8" type="ORF">A2151_00960</name>
</gene>
<dbReference type="InterPro" id="IPR005017">
    <property type="entry name" value="OMPP1/FadL/TodX"/>
</dbReference>
<dbReference type="AlphaFoldDB" id="A0A1F6TTL0"/>
<keyword evidence="6" id="KW-0472">Membrane</keyword>
<evidence type="ECO:0000313" key="8">
    <source>
        <dbReference type="EMBL" id="OGI48468.1"/>
    </source>
</evidence>
<evidence type="ECO:0000313" key="9">
    <source>
        <dbReference type="Proteomes" id="UP000178885"/>
    </source>
</evidence>
<dbReference type="PANTHER" id="PTHR35093">
    <property type="entry name" value="OUTER MEMBRANE PROTEIN NMB0088-RELATED"/>
    <property type="match status" value="1"/>
</dbReference>
<evidence type="ECO:0000256" key="2">
    <source>
        <dbReference type="ARBA" id="ARBA00008163"/>
    </source>
</evidence>
<dbReference type="SUPFAM" id="SSF56935">
    <property type="entry name" value="Porins"/>
    <property type="match status" value="1"/>
</dbReference>
<protein>
    <recommendedName>
        <fullName evidence="10">Aromatic hydrocarbon degradation protein</fullName>
    </recommendedName>
</protein>
<comment type="subcellular location">
    <subcellularLocation>
        <location evidence="1">Cell outer membrane</location>
        <topology evidence="1">Multi-pass membrane protein</topology>
    </subcellularLocation>
</comment>
<dbReference type="Proteomes" id="UP000178885">
    <property type="component" value="Unassembled WGS sequence"/>
</dbReference>
<keyword evidence="5" id="KW-0732">Signal</keyword>
<dbReference type="STRING" id="1817760.A2151_00960"/>
<keyword evidence="3" id="KW-1134">Transmembrane beta strand</keyword>
<reference evidence="8 9" key="1">
    <citation type="journal article" date="2016" name="Nat. Commun.">
        <title>Thousands of microbial genomes shed light on interconnected biogeochemical processes in an aquifer system.</title>
        <authorList>
            <person name="Anantharaman K."/>
            <person name="Brown C.T."/>
            <person name="Hug L.A."/>
            <person name="Sharon I."/>
            <person name="Castelle C.J."/>
            <person name="Probst A.J."/>
            <person name="Thomas B.C."/>
            <person name="Singh A."/>
            <person name="Wilkins M.J."/>
            <person name="Karaoz U."/>
            <person name="Brodie E.L."/>
            <person name="Williams K.H."/>
            <person name="Hubbard S.S."/>
            <person name="Banfield J.F."/>
        </authorList>
    </citation>
    <scope>NUCLEOTIDE SEQUENCE [LARGE SCALE GENOMIC DNA]</scope>
</reference>
<dbReference type="GO" id="GO:0009279">
    <property type="term" value="C:cell outer membrane"/>
    <property type="evidence" value="ECO:0007669"/>
    <property type="project" value="UniProtKB-SubCell"/>
</dbReference>
<dbReference type="EMBL" id="MFSU01000027">
    <property type="protein sequence ID" value="OGI48468.1"/>
    <property type="molecule type" value="Genomic_DNA"/>
</dbReference>
<evidence type="ECO:0000256" key="3">
    <source>
        <dbReference type="ARBA" id="ARBA00022452"/>
    </source>
</evidence>
<dbReference type="PANTHER" id="PTHR35093:SF8">
    <property type="entry name" value="OUTER MEMBRANE PROTEIN NMB0088-RELATED"/>
    <property type="match status" value="1"/>
</dbReference>
<evidence type="ECO:0000256" key="4">
    <source>
        <dbReference type="ARBA" id="ARBA00022692"/>
    </source>
</evidence>
<dbReference type="Gene3D" id="2.40.160.60">
    <property type="entry name" value="Outer membrane protein transport protein (OMPP1/FadL/TodX)"/>
    <property type="match status" value="1"/>
</dbReference>
<comment type="caution">
    <text evidence="8">The sequence shown here is derived from an EMBL/GenBank/DDBJ whole genome shotgun (WGS) entry which is preliminary data.</text>
</comment>